<gene>
    <name evidence="2" type="ORF">AcdelDRAFT_0904</name>
</gene>
<keyword evidence="1" id="KW-1133">Transmembrane helix</keyword>
<sequence>MLCPEHSGFMKTETIDTLATAGSRTTGGGAVVGFLGWLASSQAIGLFGIGIALLGALVSWYYKREANRRQTDEHALRQQERQIRIDIMRASGVIPPTSDTDLGRLEFDE</sequence>
<dbReference type="PATRIC" id="fig|573060.9.peg.4332"/>
<dbReference type="Pfam" id="PF16082">
    <property type="entry name" value="Phage_holin_2_4"/>
    <property type="match status" value="1"/>
</dbReference>
<keyword evidence="3" id="KW-1185">Reference proteome</keyword>
<name>C5T1X4_ACIDE</name>
<dbReference type="InterPro" id="IPR032124">
    <property type="entry name" value="Phage_F116_holin"/>
</dbReference>
<dbReference type="Proteomes" id="UP000003856">
    <property type="component" value="Unassembled WGS sequence"/>
</dbReference>
<accession>C5T1X4</accession>
<evidence type="ECO:0000313" key="3">
    <source>
        <dbReference type="Proteomes" id="UP000003856"/>
    </source>
</evidence>
<comment type="caution">
    <text evidence="2">The sequence shown here is derived from an EMBL/GenBank/DDBJ whole genome shotgun (WGS) entry which is preliminary data.</text>
</comment>
<keyword evidence="1" id="KW-0472">Membrane</keyword>
<feature type="transmembrane region" description="Helical" evidence="1">
    <location>
        <begin position="43"/>
        <end position="62"/>
    </location>
</feature>
<keyword evidence="1" id="KW-0812">Transmembrane</keyword>
<proteinExistence type="predicted"/>
<evidence type="ECO:0000256" key="1">
    <source>
        <dbReference type="SAM" id="Phobius"/>
    </source>
</evidence>
<dbReference type="AlphaFoldDB" id="C5T1X4"/>
<dbReference type="EMBL" id="ACQT01000014">
    <property type="protein sequence ID" value="EER61569.1"/>
    <property type="molecule type" value="Genomic_DNA"/>
</dbReference>
<evidence type="ECO:0000313" key="2">
    <source>
        <dbReference type="EMBL" id="EER61569.1"/>
    </source>
</evidence>
<evidence type="ECO:0008006" key="4">
    <source>
        <dbReference type="Google" id="ProtNLM"/>
    </source>
</evidence>
<reference evidence="2 3" key="1">
    <citation type="submission" date="2009-05" db="EMBL/GenBank/DDBJ databases">
        <title>The draft genome of Acidovorax delafieldii 2AN.</title>
        <authorList>
            <consortium name="US DOE Joint Genome Institute (JGI-PGF)"/>
            <person name="Lucas S."/>
            <person name="Copeland A."/>
            <person name="Lapidus A."/>
            <person name="Glavina del Rio T."/>
            <person name="Tice H."/>
            <person name="Bruce D."/>
            <person name="Goodwin L."/>
            <person name="Pitluck S."/>
            <person name="Larimer F."/>
            <person name="Land M.L."/>
            <person name="Hauser L."/>
            <person name="Shelobolina E.S."/>
            <person name="Picardal F."/>
            <person name="Roden E."/>
            <person name="Emerson D."/>
        </authorList>
    </citation>
    <scope>NUCLEOTIDE SEQUENCE [LARGE SCALE GENOMIC DNA]</scope>
    <source>
        <strain evidence="2 3">2AN</strain>
    </source>
</reference>
<protein>
    <recommendedName>
        <fullName evidence="4">Holin</fullName>
    </recommendedName>
</protein>
<organism evidence="2 3">
    <name type="scientific">Acidovorax delafieldii 2AN</name>
    <dbReference type="NCBI Taxonomy" id="573060"/>
    <lineage>
        <taxon>Bacteria</taxon>
        <taxon>Pseudomonadati</taxon>
        <taxon>Pseudomonadota</taxon>
        <taxon>Betaproteobacteria</taxon>
        <taxon>Burkholderiales</taxon>
        <taxon>Comamonadaceae</taxon>
        <taxon>Acidovorax</taxon>
    </lineage>
</organism>